<protein>
    <submittedName>
        <fullName evidence="2">Uncharacterized protein</fullName>
    </submittedName>
</protein>
<dbReference type="KEGG" id="ela:UCREL1_1334"/>
<reference evidence="3" key="1">
    <citation type="journal article" date="2013" name="Genome Announc.">
        <title>Draft genome sequence of the grapevine dieback fungus Eutypa lata UCR-EL1.</title>
        <authorList>
            <person name="Blanco-Ulate B."/>
            <person name="Rolshausen P.E."/>
            <person name="Cantu D."/>
        </authorList>
    </citation>
    <scope>NUCLEOTIDE SEQUENCE [LARGE SCALE GENOMIC DNA]</scope>
    <source>
        <strain evidence="3">UCR-EL1</strain>
    </source>
</reference>
<proteinExistence type="predicted"/>
<feature type="region of interest" description="Disordered" evidence="1">
    <location>
        <begin position="1"/>
        <end position="91"/>
    </location>
</feature>
<feature type="compositionally biased region" description="Polar residues" evidence="1">
    <location>
        <begin position="1"/>
        <end position="24"/>
    </location>
</feature>
<gene>
    <name evidence="2" type="ORF">UCREL1_1334</name>
</gene>
<dbReference type="HOGENOM" id="CLU_2427041_0_0_1"/>
<keyword evidence="3" id="KW-1185">Reference proteome</keyword>
<name>M7TNZ1_EUTLA</name>
<evidence type="ECO:0000256" key="1">
    <source>
        <dbReference type="SAM" id="MobiDB-lite"/>
    </source>
</evidence>
<feature type="compositionally biased region" description="Basic and acidic residues" evidence="1">
    <location>
        <begin position="79"/>
        <end position="91"/>
    </location>
</feature>
<accession>M7TNZ1</accession>
<evidence type="ECO:0000313" key="3">
    <source>
        <dbReference type="Proteomes" id="UP000012174"/>
    </source>
</evidence>
<organism evidence="2 3">
    <name type="scientific">Eutypa lata (strain UCR-EL1)</name>
    <name type="common">Grapevine dieback disease fungus</name>
    <name type="synonym">Eutypa armeniacae</name>
    <dbReference type="NCBI Taxonomy" id="1287681"/>
    <lineage>
        <taxon>Eukaryota</taxon>
        <taxon>Fungi</taxon>
        <taxon>Dikarya</taxon>
        <taxon>Ascomycota</taxon>
        <taxon>Pezizomycotina</taxon>
        <taxon>Sordariomycetes</taxon>
        <taxon>Xylariomycetidae</taxon>
        <taxon>Xylariales</taxon>
        <taxon>Diatrypaceae</taxon>
        <taxon>Eutypa</taxon>
    </lineage>
</organism>
<dbReference type="AlphaFoldDB" id="M7TNZ1"/>
<dbReference type="EMBL" id="KB705618">
    <property type="protein sequence ID" value="EMR71606.1"/>
    <property type="molecule type" value="Genomic_DNA"/>
</dbReference>
<dbReference type="Proteomes" id="UP000012174">
    <property type="component" value="Unassembled WGS sequence"/>
</dbReference>
<evidence type="ECO:0000313" key="2">
    <source>
        <dbReference type="EMBL" id="EMR71606.1"/>
    </source>
</evidence>
<sequence length="91" mass="10049">MSRVSQNDEAIAQQNTLGNANPDIQNDDMVDEAPAYVKKEDNDALVDEGMSPFRDYSDDEDISPRGNSIDEGLSPFRNDSVDERKASPSRA</sequence>